<evidence type="ECO:0000259" key="1">
    <source>
        <dbReference type="Pfam" id="PF14498"/>
    </source>
</evidence>
<organism evidence="4 5">
    <name type="scientific">Cyclobacterium plantarum</name>
    <dbReference type="NCBI Taxonomy" id="2716263"/>
    <lineage>
        <taxon>Bacteria</taxon>
        <taxon>Pseudomonadati</taxon>
        <taxon>Bacteroidota</taxon>
        <taxon>Cytophagia</taxon>
        <taxon>Cytophagales</taxon>
        <taxon>Cyclobacteriaceae</taxon>
        <taxon>Cyclobacterium</taxon>
    </lineage>
</organism>
<name>A0ABX0H4L2_9BACT</name>
<accession>A0ABX0H4L2</accession>
<dbReference type="InterPro" id="IPR049053">
    <property type="entry name" value="AFCA-like_C"/>
</dbReference>
<evidence type="ECO:0000313" key="5">
    <source>
        <dbReference type="Proteomes" id="UP000649799"/>
    </source>
</evidence>
<dbReference type="Gene3D" id="2.70.98.50">
    <property type="entry name" value="putative glycoside hydrolase family protein from bacillus halodurans"/>
    <property type="match status" value="1"/>
</dbReference>
<proteinExistence type="predicted"/>
<dbReference type="Proteomes" id="UP000649799">
    <property type="component" value="Unassembled WGS sequence"/>
</dbReference>
<dbReference type="PANTHER" id="PTHR31084">
    <property type="entry name" value="ALPHA-L-FUCOSIDASE 2"/>
    <property type="match status" value="1"/>
</dbReference>
<dbReference type="InterPro" id="IPR008928">
    <property type="entry name" value="6-hairpin_glycosidase_sf"/>
</dbReference>
<dbReference type="InterPro" id="IPR013780">
    <property type="entry name" value="Glyco_hydro_b"/>
</dbReference>
<keyword evidence="4" id="KW-0378">Hydrolase</keyword>
<dbReference type="PIRSF" id="PIRSF007663">
    <property type="entry name" value="UCP007663"/>
    <property type="match status" value="1"/>
</dbReference>
<dbReference type="SUPFAM" id="SSF48208">
    <property type="entry name" value="Six-hairpin glycosidases"/>
    <property type="match status" value="1"/>
</dbReference>
<feature type="domain" description="Glycosyl hydrolase family 95 N-terminal" evidence="1">
    <location>
        <begin position="35"/>
        <end position="310"/>
    </location>
</feature>
<feature type="domain" description="Glycosyl hydrolase family 95 catalytic" evidence="3">
    <location>
        <begin position="339"/>
        <end position="749"/>
    </location>
</feature>
<gene>
    <name evidence="4" type="ORF">G9Q97_07080</name>
</gene>
<reference evidence="4 5" key="1">
    <citation type="submission" date="2020-03" db="EMBL/GenBank/DDBJ databases">
        <title>Cyclobacterium plantarum sp. nov., a marine bacterium isolated from a coastal-marine wetland.</title>
        <authorList>
            <person name="Sanchez-Porro C."/>
            <person name="Ventosa A."/>
            <person name="Amoozegar M."/>
        </authorList>
    </citation>
    <scope>NUCLEOTIDE SEQUENCE [LARGE SCALE GENOMIC DNA]</scope>
    <source>
        <strain evidence="4 5">GBPx2</strain>
    </source>
</reference>
<dbReference type="GO" id="GO:0016787">
    <property type="term" value="F:hydrolase activity"/>
    <property type="evidence" value="ECO:0007669"/>
    <property type="project" value="UniProtKB-KW"/>
</dbReference>
<evidence type="ECO:0000313" key="4">
    <source>
        <dbReference type="EMBL" id="NHE56574.1"/>
    </source>
</evidence>
<feature type="domain" description="Alpha fucosidase A-like C-terminal" evidence="2">
    <location>
        <begin position="751"/>
        <end position="816"/>
    </location>
</feature>
<dbReference type="InterPro" id="IPR054363">
    <property type="entry name" value="GH95_cat"/>
</dbReference>
<dbReference type="Pfam" id="PF14498">
    <property type="entry name" value="Glyco_hyd_65N_2"/>
    <property type="match status" value="1"/>
</dbReference>
<dbReference type="Gene3D" id="2.60.40.1180">
    <property type="entry name" value="Golgi alpha-mannosidase II"/>
    <property type="match status" value="1"/>
</dbReference>
<evidence type="ECO:0000259" key="3">
    <source>
        <dbReference type="Pfam" id="PF22124"/>
    </source>
</evidence>
<comment type="caution">
    <text evidence="4">The sequence shown here is derived from an EMBL/GenBank/DDBJ whole genome shotgun (WGS) entry which is preliminary data.</text>
</comment>
<keyword evidence="5" id="KW-1185">Reference proteome</keyword>
<dbReference type="PANTHER" id="PTHR31084:SF0">
    <property type="entry name" value="ALPHA-L-FUCOSIDASE 2"/>
    <property type="match status" value="1"/>
</dbReference>
<dbReference type="InterPro" id="IPR016518">
    <property type="entry name" value="Alpha-L-fucosidase"/>
</dbReference>
<dbReference type="Pfam" id="PF21307">
    <property type="entry name" value="Glyco_hydro_95_C"/>
    <property type="match status" value="1"/>
</dbReference>
<dbReference type="EMBL" id="JAANYN010000002">
    <property type="protein sequence ID" value="NHE56574.1"/>
    <property type="molecule type" value="Genomic_DNA"/>
</dbReference>
<protein>
    <submittedName>
        <fullName evidence="4">Glycoside hydrolase family 95 protein</fullName>
    </submittedName>
</protein>
<dbReference type="InterPro" id="IPR027414">
    <property type="entry name" value="GH95_N_dom"/>
</dbReference>
<dbReference type="Pfam" id="PF22124">
    <property type="entry name" value="Glyco_hydro_95_cat"/>
    <property type="match status" value="1"/>
</dbReference>
<evidence type="ECO:0000259" key="2">
    <source>
        <dbReference type="Pfam" id="PF21307"/>
    </source>
</evidence>
<sequence length="873" mass="98403">MKIISFFVVWIIGFFFVQASFAQEIAIDENQDLSIWYDAPAKAWTEAIPIGNAYMGAMIFGNPFRERLQLNETTLYSGDPHATFNAINVRKDFPEISQLMEEEKYSEAQELIQKNWLGRAQECYQPLGDLWIEVAHEESEVINYQRSLDLSKGTAQVTYNVGKTHFTREYFASYPDKVIVVKISASQPGQVNCQLHFSTPHQPTEKHFTDNEFLVMQGKVPGIALRRSIEQVVNIGDQYKYPEIFDKNGNLLNGAETILYGDAVNGLGMTFDSRVQAIHQGGTVSYENGKIQVNNADEVFFILSTGTSYNGFDKSPALEGKDPTQQVLGNFKSLGDKGFTDLYDDHVSDYRALFDRVQFSLGRMSKQSKMTTDERVRLFSNGKDPSLVALYFQFGRYLMIAGSRPGGQPLNLQGIWNDKVIPPWASAYTMNINAEMNYWPAELTNLSECHEPFFDAIKELAINGESTSRTMFGNQGWLANHNMSIWRQAEPVDSCPCSFWPMAGGWLTSHFWERYLFQGDKGFLETEAFPLIRGTVLFYKDWLVRNEDGYWVTPVGHSPEQAFKYGNGERSTQSPGPTMDMAIIRESFSRYLEACSILGIKEPLMDEIGDKLENLLPYQIGKYGQLQEWQFDFEDQDPQHRHISHLYGIHPGNQINERTTPELVAAVKKVMEIRGDKATGWSMGWKVNVWARLGNGNQALKLLTNLLHLVKEDDPDFAGSGSYPNLFDAHPPFQIDGNFGATAGIAEMLVQSHDGEIHLLPALPDSWQSGKIKGLKTRGGFELDLEWEDGKVKKAVIYSLLGGYCRIRTNQPVTIQGVEPLPASGVNPNPLFRFIDPGSPIIKDKSKVMDTSVETDHVVDFESEKGSKYVITG</sequence>